<evidence type="ECO:0000259" key="3">
    <source>
        <dbReference type="Pfam" id="PF02481"/>
    </source>
</evidence>
<evidence type="ECO:0000256" key="2">
    <source>
        <dbReference type="SAM" id="MobiDB-lite"/>
    </source>
</evidence>
<name>A0ABQ2B715_9MICO</name>
<dbReference type="Gene3D" id="3.40.50.450">
    <property type="match status" value="1"/>
</dbReference>
<dbReference type="EMBL" id="BMDG01000005">
    <property type="protein sequence ID" value="GGI07725.1"/>
    <property type="molecule type" value="Genomic_DNA"/>
</dbReference>
<comment type="caution">
    <text evidence="4">The sequence shown here is derived from an EMBL/GenBank/DDBJ whole genome shotgun (WGS) entry which is preliminary data.</text>
</comment>
<dbReference type="PANTHER" id="PTHR43022">
    <property type="entry name" value="PROTEIN SMF"/>
    <property type="match status" value="1"/>
</dbReference>
<dbReference type="Proteomes" id="UP000632535">
    <property type="component" value="Unassembled WGS sequence"/>
</dbReference>
<dbReference type="NCBIfam" id="TIGR00732">
    <property type="entry name" value="dprA"/>
    <property type="match status" value="1"/>
</dbReference>
<accession>A0ABQ2B715</accession>
<protein>
    <submittedName>
        <fullName evidence="4">DNA processing protein DprA</fullName>
    </submittedName>
</protein>
<dbReference type="RefSeq" id="WP_188523310.1">
    <property type="nucleotide sequence ID" value="NZ_BMDG01000005.1"/>
</dbReference>
<proteinExistence type="inferred from homology"/>
<dbReference type="PANTHER" id="PTHR43022:SF1">
    <property type="entry name" value="PROTEIN SMF"/>
    <property type="match status" value="1"/>
</dbReference>
<dbReference type="SUPFAM" id="SSF102405">
    <property type="entry name" value="MCP/YpsA-like"/>
    <property type="match status" value="1"/>
</dbReference>
<sequence length="428" mass="43575">MAEPLFDLPAAGTRVDLPFDVADPRLAAAAWSRLAEPGDLVAGALVAQLGAPGALAWVLDAVRDPARGLCGGALADLGTSVATTRLLDAVARWAPRLERLDPRRELRVLERLGGTLVLPEDDGWPAGLADLDTAAPFALWVRGSGDLADLTAGSVAVVGARASTGYGEHVAADVSAGLVDRGAGVVSGGAYGIDAAAHRGAVAAGGPTVAVLAGGVDRLYPPGNQDLLRRIADDGGALVSEVPPGSAPYKQRFLARNRIIAAVSRATVVVEAAWRSGALSTARHATDLFRPLGAVPGPVTSATSTGCHMLLRDGRAVCVTDADEVLELASAIGVRPDGAESDGPGPRDPGLGPVAAARRATADRAAALGDPARLVWDALPVRASAALESVSRAAGLSVRETLAGLGVLEQHGLAEREGASWRRPPARR</sequence>
<reference evidence="5" key="1">
    <citation type="journal article" date="2019" name="Int. J. Syst. Evol. Microbiol.">
        <title>The Global Catalogue of Microorganisms (GCM) 10K type strain sequencing project: providing services to taxonomists for standard genome sequencing and annotation.</title>
        <authorList>
            <consortium name="The Broad Institute Genomics Platform"/>
            <consortium name="The Broad Institute Genome Sequencing Center for Infectious Disease"/>
            <person name="Wu L."/>
            <person name="Ma J."/>
        </authorList>
    </citation>
    <scope>NUCLEOTIDE SEQUENCE [LARGE SCALE GENOMIC DNA]</scope>
    <source>
        <strain evidence="5">CCM 8653</strain>
    </source>
</reference>
<dbReference type="Pfam" id="PF02481">
    <property type="entry name" value="DNA_processg_A"/>
    <property type="match status" value="1"/>
</dbReference>
<feature type="domain" description="Smf/DprA SLOG" evidence="3">
    <location>
        <begin position="116"/>
        <end position="328"/>
    </location>
</feature>
<dbReference type="InterPro" id="IPR003488">
    <property type="entry name" value="DprA"/>
</dbReference>
<gene>
    <name evidence="4" type="ORF">GCM10007368_17600</name>
</gene>
<comment type="similarity">
    <text evidence="1">Belongs to the DprA/Smf family.</text>
</comment>
<evidence type="ECO:0000313" key="5">
    <source>
        <dbReference type="Proteomes" id="UP000632535"/>
    </source>
</evidence>
<keyword evidence="5" id="KW-1185">Reference proteome</keyword>
<feature type="region of interest" description="Disordered" evidence="2">
    <location>
        <begin position="335"/>
        <end position="354"/>
    </location>
</feature>
<feature type="compositionally biased region" description="Low complexity" evidence="2">
    <location>
        <begin position="342"/>
        <end position="354"/>
    </location>
</feature>
<organism evidence="4 5">
    <name type="scientific">Isoptericola cucumis</name>
    <dbReference type="NCBI Taxonomy" id="1776856"/>
    <lineage>
        <taxon>Bacteria</taxon>
        <taxon>Bacillati</taxon>
        <taxon>Actinomycetota</taxon>
        <taxon>Actinomycetes</taxon>
        <taxon>Micrococcales</taxon>
        <taxon>Promicromonosporaceae</taxon>
        <taxon>Isoptericola</taxon>
    </lineage>
</organism>
<evidence type="ECO:0000256" key="1">
    <source>
        <dbReference type="ARBA" id="ARBA00006525"/>
    </source>
</evidence>
<evidence type="ECO:0000313" key="4">
    <source>
        <dbReference type="EMBL" id="GGI07725.1"/>
    </source>
</evidence>
<dbReference type="InterPro" id="IPR057666">
    <property type="entry name" value="DrpA_SLOG"/>
</dbReference>